<comment type="caution">
    <text evidence="5">The sequence shown here is derived from an EMBL/GenBank/DDBJ whole genome shotgun (WGS) entry which is preliminary data.</text>
</comment>
<dbReference type="EMBL" id="QFAY01000019">
    <property type="protein sequence ID" value="MBP2621546.1"/>
    <property type="molecule type" value="Genomic_DNA"/>
</dbReference>
<dbReference type="Gene3D" id="3.40.630.30">
    <property type="match status" value="1"/>
</dbReference>
<gene>
    <name evidence="5" type="ORF">DHL47_09500</name>
</gene>
<dbReference type="InterPro" id="IPR000182">
    <property type="entry name" value="GNAT_dom"/>
</dbReference>
<evidence type="ECO:0000259" key="4">
    <source>
        <dbReference type="PROSITE" id="PS51186"/>
    </source>
</evidence>
<accession>A0ABS5AYN7</accession>
<proteinExistence type="inferred from homology"/>
<dbReference type="PANTHER" id="PTHR43792">
    <property type="entry name" value="GNAT FAMILY, PUTATIVE (AFU_ORTHOLOGUE AFUA_3G00765)-RELATED-RELATED"/>
    <property type="match status" value="1"/>
</dbReference>
<evidence type="ECO:0000313" key="5">
    <source>
        <dbReference type="EMBL" id="MBP2621546.1"/>
    </source>
</evidence>
<dbReference type="PROSITE" id="PS51186">
    <property type="entry name" value="GNAT"/>
    <property type="match status" value="1"/>
</dbReference>
<dbReference type="Pfam" id="PF13302">
    <property type="entry name" value="Acetyltransf_3"/>
    <property type="match status" value="1"/>
</dbReference>
<evidence type="ECO:0000256" key="1">
    <source>
        <dbReference type="ARBA" id="ARBA00022679"/>
    </source>
</evidence>
<dbReference type="InterPro" id="IPR016181">
    <property type="entry name" value="Acyl_CoA_acyltransferase"/>
</dbReference>
<evidence type="ECO:0000256" key="2">
    <source>
        <dbReference type="ARBA" id="ARBA00023315"/>
    </source>
</evidence>
<dbReference type="PANTHER" id="PTHR43792:SF8">
    <property type="entry name" value="[RIBOSOMAL PROTEIN US5]-ALANINE N-ACETYLTRANSFERASE"/>
    <property type="match status" value="1"/>
</dbReference>
<dbReference type="Proteomes" id="UP001519349">
    <property type="component" value="Unassembled WGS sequence"/>
</dbReference>
<sequence>MKILEKYNGKELPRLETERLILRQRTSEDVPAMFDYVSLPEVCYPAAVPLIETLQDEYDYFENHYYQNLEKKGLPSGYGITVKGSDQVIGSCDFNHRHADDVFEIGYLLHPDYWGQGYMAEAVSALIEVAFTILNLHKVEIVCYDYNRQSQRVAEKLGFSLEGRIRDRKDTQGKRCAELRYGLLKSEWKEKEHGKKEKS</sequence>
<reference evidence="5 6" key="1">
    <citation type="submission" date="2018-05" db="EMBL/GenBank/DDBJ databases">
        <title>Draft genome sequence of Streptococcus panodentis CCUG 70867T.</title>
        <authorList>
            <person name="Salva-Serra F."/>
            <person name="Mendez V."/>
            <person name="Jaen-Luchoro D."/>
            <person name="Gonzales-Siles L."/>
            <person name="Karlsson R."/>
            <person name="Engstrom-Jakobsson H."/>
            <person name="Busquets A."/>
            <person name="Gomila M."/>
            <person name="Pineiro-Iglesias B."/>
            <person name="Bennasar-Figueras A."/>
            <person name="Seeger M."/>
            <person name="Moore E."/>
        </authorList>
    </citation>
    <scope>NUCLEOTIDE SEQUENCE [LARGE SCALE GENOMIC DNA]</scope>
    <source>
        <strain evidence="5 6">CCUG 70867</strain>
    </source>
</reference>
<comment type="similarity">
    <text evidence="3">Belongs to the acetyltransferase family. RimJ subfamily.</text>
</comment>
<keyword evidence="6" id="KW-1185">Reference proteome</keyword>
<evidence type="ECO:0000256" key="3">
    <source>
        <dbReference type="ARBA" id="ARBA00038502"/>
    </source>
</evidence>
<dbReference type="RefSeq" id="WP_128837096.1">
    <property type="nucleotide sequence ID" value="NZ_QFAY01000019.1"/>
</dbReference>
<dbReference type="CDD" id="cd04301">
    <property type="entry name" value="NAT_SF"/>
    <property type="match status" value="1"/>
</dbReference>
<protein>
    <submittedName>
        <fullName evidence="5">GNAT family N-acetyltransferase</fullName>
    </submittedName>
</protein>
<organism evidence="5 6">
    <name type="scientific">Streptococcus panodentis</name>
    <dbReference type="NCBI Taxonomy" id="1581472"/>
    <lineage>
        <taxon>Bacteria</taxon>
        <taxon>Bacillati</taxon>
        <taxon>Bacillota</taxon>
        <taxon>Bacilli</taxon>
        <taxon>Lactobacillales</taxon>
        <taxon>Streptococcaceae</taxon>
        <taxon>Streptococcus</taxon>
    </lineage>
</organism>
<name>A0ABS5AYN7_9STRE</name>
<dbReference type="SUPFAM" id="SSF55729">
    <property type="entry name" value="Acyl-CoA N-acyltransferases (Nat)"/>
    <property type="match status" value="1"/>
</dbReference>
<keyword evidence="2" id="KW-0012">Acyltransferase</keyword>
<dbReference type="InterPro" id="IPR051531">
    <property type="entry name" value="N-acetyltransferase"/>
</dbReference>
<evidence type="ECO:0000313" key="6">
    <source>
        <dbReference type="Proteomes" id="UP001519349"/>
    </source>
</evidence>
<feature type="domain" description="N-acetyltransferase" evidence="4">
    <location>
        <begin position="34"/>
        <end position="186"/>
    </location>
</feature>
<keyword evidence="1" id="KW-0808">Transferase</keyword>